<evidence type="ECO:0000256" key="2">
    <source>
        <dbReference type="ARBA" id="ARBA00022448"/>
    </source>
</evidence>
<keyword evidence="7 11" id="KW-0067">ATP-binding</keyword>
<feature type="domain" description="ABC transporter" evidence="10">
    <location>
        <begin position="243"/>
        <end position="490"/>
    </location>
</feature>
<evidence type="ECO:0000313" key="12">
    <source>
        <dbReference type="Proteomes" id="UP000004893"/>
    </source>
</evidence>
<dbReference type="Gene3D" id="3.40.50.300">
    <property type="entry name" value="P-loop containing nucleotide triphosphate hydrolases"/>
    <property type="match status" value="2"/>
</dbReference>
<dbReference type="InterPro" id="IPR003593">
    <property type="entry name" value="AAA+_ATPase"/>
</dbReference>
<dbReference type="InterPro" id="IPR027417">
    <property type="entry name" value="P-loop_NTPase"/>
</dbReference>
<sequence>MKNITKCFGSITAIENIDFDIYAGEVHALMGENGAGKSTLMKILYGYYSRTSGEVTVSGREVHFNSTHDAEAAGIGMVPQEIDLFPELTVTENLFVGRKRPRKRWGGFDFKKMQEEAEDVFHKLDVDIDVNAQVKHLSVAGCQMIEIARALIRQARVIIFDEPTASLTDKETERLFKVIGELKEKEVGIVYISHRLEEIFRISDRITVLRDGKWVSSDEISAFDQDRLVKLMVGRPLSQLFVRGGSNIGKTVLCVEGISSGDKFKNVSFELHAGEVVGMAGLIGAGRSEIGQALFGILPLTSGRVKIHGESYEIRSPEDAMRKKIVYLPEERRSQGLILPMSIGDNISLASLSTLTKWGFIDYKRERKISEKYIHTLSIRGAAIEKPVSQLSGGNQQKVVVSKIMVREPDILILDEPTRGIDIGAKSEIYKLIDELAKAGKAILLISSELPEVLSMSDRILVMHEGQLTGEFTKEEATQEKIGLAASGVTDVGMERL</sequence>
<evidence type="ECO:0000256" key="9">
    <source>
        <dbReference type="ARBA" id="ARBA00023136"/>
    </source>
</evidence>
<dbReference type="Pfam" id="PF00005">
    <property type="entry name" value="ABC_tran"/>
    <property type="match status" value="2"/>
</dbReference>
<dbReference type="SMART" id="SM00382">
    <property type="entry name" value="AAA"/>
    <property type="match status" value="2"/>
</dbReference>
<dbReference type="eggNOG" id="COG1129">
    <property type="taxonomic scope" value="Bacteria"/>
</dbReference>
<accession>C0C2I4</accession>
<dbReference type="CDD" id="cd03216">
    <property type="entry name" value="ABC_Carb_Monos_I"/>
    <property type="match status" value="1"/>
</dbReference>
<keyword evidence="6" id="KW-0547">Nucleotide-binding</keyword>
<keyword evidence="9" id="KW-0472">Membrane</keyword>
<dbReference type="AlphaFoldDB" id="C0C2I4"/>
<evidence type="ECO:0000256" key="8">
    <source>
        <dbReference type="ARBA" id="ARBA00022967"/>
    </source>
</evidence>
<dbReference type="SUPFAM" id="SSF52540">
    <property type="entry name" value="P-loop containing nucleoside triphosphate hydrolases"/>
    <property type="match status" value="2"/>
</dbReference>
<keyword evidence="2" id="KW-0813">Transport</keyword>
<organism evidence="11 12">
    <name type="scientific">[Clostridium] hylemonae DSM 15053</name>
    <dbReference type="NCBI Taxonomy" id="553973"/>
    <lineage>
        <taxon>Bacteria</taxon>
        <taxon>Bacillati</taxon>
        <taxon>Bacillota</taxon>
        <taxon>Clostridia</taxon>
        <taxon>Lachnospirales</taxon>
        <taxon>Lachnospiraceae</taxon>
    </lineage>
</organism>
<evidence type="ECO:0000256" key="3">
    <source>
        <dbReference type="ARBA" id="ARBA00022475"/>
    </source>
</evidence>
<name>C0C2I4_9FIRM</name>
<keyword evidence="8" id="KW-1278">Translocase</keyword>
<dbReference type="GO" id="GO:0005886">
    <property type="term" value="C:plasma membrane"/>
    <property type="evidence" value="ECO:0007669"/>
    <property type="project" value="UniProtKB-SubCell"/>
</dbReference>
<evidence type="ECO:0000256" key="7">
    <source>
        <dbReference type="ARBA" id="ARBA00022840"/>
    </source>
</evidence>
<dbReference type="EMBL" id="ABYI02000023">
    <property type="protein sequence ID" value="EEG73608.1"/>
    <property type="molecule type" value="Genomic_DNA"/>
</dbReference>
<dbReference type="InterPro" id="IPR017871">
    <property type="entry name" value="ABC_transporter-like_CS"/>
</dbReference>
<dbReference type="InterPro" id="IPR003439">
    <property type="entry name" value="ABC_transporter-like_ATP-bd"/>
</dbReference>
<dbReference type="GO" id="GO:0005524">
    <property type="term" value="F:ATP binding"/>
    <property type="evidence" value="ECO:0007669"/>
    <property type="project" value="UniProtKB-KW"/>
</dbReference>
<dbReference type="GO" id="GO:0016887">
    <property type="term" value="F:ATP hydrolysis activity"/>
    <property type="evidence" value="ECO:0007669"/>
    <property type="project" value="InterPro"/>
</dbReference>
<evidence type="ECO:0000256" key="6">
    <source>
        <dbReference type="ARBA" id="ARBA00022741"/>
    </source>
</evidence>
<dbReference type="HOGENOM" id="CLU_000604_92_3_9"/>
<dbReference type="CDD" id="cd03215">
    <property type="entry name" value="ABC_Carb_Monos_II"/>
    <property type="match status" value="1"/>
</dbReference>
<dbReference type="FunFam" id="3.40.50.300:FF:000127">
    <property type="entry name" value="Ribose import ATP-binding protein RbsA"/>
    <property type="match status" value="1"/>
</dbReference>
<proteinExistence type="predicted"/>
<dbReference type="PROSITE" id="PS50893">
    <property type="entry name" value="ABC_TRANSPORTER_2"/>
    <property type="match status" value="2"/>
</dbReference>
<dbReference type="Proteomes" id="UP000004893">
    <property type="component" value="Unassembled WGS sequence"/>
</dbReference>
<feature type="domain" description="ABC transporter" evidence="10">
    <location>
        <begin position="1"/>
        <end position="236"/>
    </location>
</feature>
<evidence type="ECO:0000256" key="5">
    <source>
        <dbReference type="ARBA" id="ARBA00022737"/>
    </source>
</evidence>
<dbReference type="InterPro" id="IPR050107">
    <property type="entry name" value="ABC_carbohydrate_import_ATPase"/>
</dbReference>
<dbReference type="STRING" id="553973.CLOHYLEM_06290"/>
<comment type="caution">
    <text evidence="11">The sequence shown here is derived from an EMBL/GenBank/DDBJ whole genome shotgun (WGS) entry which is preliminary data.</text>
</comment>
<keyword evidence="4" id="KW-0762">Sugar transport</keyword>
<reference evidence="11" key="1">
    <citation type="submission" date="2009-02" db="EMBL/GenBank/DDBJ databases">
        <authorList>
            <person name="Fulton L."/>
            <person name="Clifton S."/>
            <person name="Fulton B."/>
            <person name="Xu J."/>
            <person name="Minx P."/>
            <person name="Pepin K.H."/>
            <person name="Johnson M."/>
            <person name="Bhonagiri V."/>
            <person name="Nash W.E."/>
            <person name="Mardis E.R."/>
            <person name="Wilson R.K."/>
        </authorList>
    </citation>
    <scope>NUCLEOTIDE SEQUENCE [LARGE SCALE GENOMIC DNA]</scope>
    <source>
        <strain evidence="11">DSM 15053</strain>
    </source>
</reference>
<dbReference type="OrthoDB" id="9771863at2"/>
<dbReference type="PANTHER" id="PTHR43790">
    <property type="entry name" value="CARBOHYDRATE TRANSPORT ATP-BINDING PROTEIN MG119-RELATED"/>
    <property type="match status" value="1"/>
</dbReference>
<gene>
    <name evidence="11" type="ORF">CLOHYLEM_06290</name>
</gene>
<evidence type="ECO:0000313" key="11">
    <source>
        <dbReference type="EMBL" id="EEG73608.1"/>
    </source>
</evidence>
<evidence type="ECO:0000259" key="10">
    <source>
        <dbReference type="PROSITE" id="PS50893"/>
    </source>
</evidence>
<dbReference type="PROSITE" id="PS00211">
    <property type="entry name" value="ABC_TRANSPORTER_1"/>
    <property type="match status" value="1"/>
</dbReference>
<protein>
    <submittedName>
        <fullName evidence="11">ABC transporter, ATP-binding protein</fullName>
    </submittedName>
</protein>
<keyword evidence="12" id="KW-1185">Reference proteome</keyword>
<keyword evidence="3" id="KW-1003">Cell membrane</keyword>
<evidence type="ECO:0000256" key="1">
    <source>
        <dbReference type="ARBA" id="ARBA00004202"/>
    </source>
</evidence>
<evidence type="ECO:0000256" key="4">
    <source>
        <dbReference type="ARBA" id="ARBA00022597"/>
    </source>
</evidence>
<comment type="subcellular location">
    <subcellularLocation>
        <location evidence="1">Cell membrane</location>
        <topology evidence="1">Peripheral membrane protein</topology>
    </subcellularLocation>
</comment>
<reference evidence="11" key="2">
    <citation type="submission" date="2013-06" db="EMBL/GenBank/DDBJ databases">
        <title>Draft genome sequence of Clostridium hylemonae (DSM 15053).</title>
        <authorList>
            <person name="Sudarsanam P."/>
            <person name="Ley R."/>
            <person name="Guruge J."/>
            <person name="Turnbaugh P.J."/>
            <person name="Mahowald M."/>
            <person name="Liep D."/>
            <person name="Gordon J."/>
        </authorList>
    </citation>
    <scope>NUCLEOTIDE SEQUENCE</scope>
    <source>
        <strain evidence="11">DSM 15053</strain>
    </source>
</reference>
<keyword evidence="5" id="KW-0677">Repeat</keyword>
<dbReference type="PANTHER" id="PTHR43790:SF3">
    <property type="entry name" value="D-ALLOSE IMPORT ATP-BINDING PROTEIN ALSA-RELATED"/>
    <property type="match status" value="1"/>
</dbReference>